<dbReference type="PANTHER" id="PTHR43767:SF1">
    <property type="entry name" value="NONRIBOSOMAL PEPTIDE SYNTHASE PES1 (EUROFUNG)-RELATED"/>
    <property type="match status" value="1"/>
</dbReference>
<dbReference type="InterPro" id="IPR000873">
    <property type="entry name" value="AMP-dep_synth/lig_dom"/>
</dbReference>
<dbReference type="SUPFAM" id="SSF56801">
    <property type="entry name" value="Acetyl-CoA synthetase-like"/>
    <property type="match status" value="1"/>
</dbReference>
<protein>
    <submittedName>
        <fullName evidence="3">Acyl--CoA ligase</fullName>
    </submittedName>
</protein>
<dbReference type="GO" id="GO:0016878">
    <property type="term" value="F:acid-thiol ligase activity"/>
    <property type="evidence" value="ECO:0007669"/>
    <property type="project" value="UniProtKB-ARBA"/>
</dbReference>
<dbReference type="InterPro" id="IPR020845">
    <property type="entry name" value="AMP-binding_CS"/>
</dbReference>
<organism evidence="3 4">
    <name type="scientific">Cohnella xylanilytica</name>
    <dbReference type="NCBI Taxonomy" id="557555"/>
    <lineage>
        <taxon>Bacteria</taxon>
        <taxon>Bacillati</taxon>
        <taxon>Bacillota</taxon>
        <taxon>Bacilli</taxon>
        <taxon>Bacillales</taxon>
        <taxon>Paenibacillaceae</taxon>
        <taxon>Cohnella</taxon>
    </lineage>
</organism>
<dbReference type="InterPro" id="IPR025110">
    <property type="entry name" value="AMP-bd_C"/>
</dbReference>
<accession>A0A841TYI6</accession>
<evidence type="ECO:0000259" key="1">
    <source>
        <dbReference type="Pfam" id="PF00501"/>
    </source>
</evidence>
<dbReference type="EMBL" id="JACJVR010000019">
    <property type="protein sequence ID" value="MBB6690920.1"/>
    <property type="molecule type" value="Genomic_DNA"/>
</dbReference>
<gene>
    <name evidence="3" type="ORF">H7B90_05830</name>
</gene>
<proteinExistence type="predicted"/>
<evidence type="ECO:0000313" key="4">
    <source>
        <dbReference type="Proteomes" id="UP000553776"/>
    </source>
</evidence>
<dbReference type="Pfam" id="PF13193">
    <property type="entry name" value="AMP-binding_C"/>
    <property type="match status" value="1"/>
</dbReference>
<evidence type="ECO:0000259" key="2">
    <source>
        <dbReference type="Pfam" id="PF13193"/>
    </source>
</evidence>
<keyword evidence="3" id="KW-0436">Ligase</keyword>
<comment type="caution">
    <text evidence="3">The sequence shown here is derived from an EMBL/GenBank/DDBJ whole genome shotgun (WGS) entry which is preliminary data.</text>
</comment>
<dbReference type="Proteomes" id="UP000553776">
    <property type="component" value="Unassembled WGS sequence"/>
</dbReference>
<dbReference type="Gene3D" id="3.30.300.30">
    <property type="match status" value="1"/>
</dbReference>
<dbReference type="InterPro" id="IPR042099">
    <property type="entry name" value="ANL_N_sf"/>
</dbReference>
<dbReference type="RefSeq" id="WP_185134911.1">
    <property type="nucleotide sequence ID" value="NZ_BORM01000017.1"/>
</dbReference>
<dbReference type="InterPro" id="IPR045851">
    <property type="entry name" value="AMP-bd_C_sf"/>
</dbReference>
<dbReference type="Gene3D" id="3.40.50.12780">
    <property type="entry name" value="N-terminal domain of ligase-like"/>
    <property type="match status" value="1"/>
</dbReference>
<feature type="domain" description="AMP-binding enzyme C-terminal" evidence="2">
    <location>
        <begin position="416"/>
        <end position="488"/>
    </location>
</feature>
<dbReference type="InterPro" id="IPR050237">
    <property type="entry name" value="ATP-dep_AMP-bd_enzyme"/>
</dbReference>
<dbReference type="CDD" id="cd04433">
    <property type="entry name" value="AFD_class_I"/>
    <property type="match status" value="1"/>
</dbReference>
<dbReference type="AlphaFoldDB" id="A0A841TYI6"/>
<evidence type="ECO:0000313" key="3">
    <source>
        <dbReference type="EMBL" id="MBB6690920.1"/>
    </source>
</evidence>
<dbReference type="PANTHER" id="PTHR43767">
    <property type="entry name" value="LONG-CHAIN-FATTY-ACID--COA LIGASE"/>
    <property type="match status" value="1"/>
</dbReference>
<sequence>MIAVRELLLSRRRRDRGVTFAGPEGTSSLSYDEIVGRGIDFAREIGRRAGRDRFIGLIWMNPSIECLIAMTAVVLAGGIPVPLHGYAAAGDLRRTVGRLEPDVAILSPDKLDLWRRLQAGGHRLAGRLFDGASGREIDAGDGGAVRERRYVPPDETCMVFLSSGSTGEPKGIMLSDRNIASNLDAILDYTSLSDEDRVLITKSPGYCSTVTGEWLAAQAAGADATLTGGLVHPLELARLVRDHAPTFLSTVPPILQALADSAKWSPEEWASLRMLQVAGGPVPHGTLVRMADRLPRAELIFGYGLTEASPRVAYLPYGQLRNKPGSVGIPLRGVSVSIVRDGAEAARGQPGEVVVQGPNVMLGYYGDPERTAEVLDSRGLRTRDIGRMDADGYLYITGRADNAVHVGGHTIYPEAVELALSECPGIGEAAVVAVEDDRWGSRLVAVIAGEGSASERELHAWCGRQLQPAMRPREFRFVARLPRTPTGKLDRVALKSLAKENRHVHGR</sequence>
<feature type="domain" description="AMP-dependent synthetase/ligase" evidence="1">
    <location>
        <begin position="57"/>
        <end position="365"/>
    </location>
</feature>
<keyword evidence="4" id="KW-1185">Reference proteome</keyword>
<reference evidence="3 4" key="1">
    <citation type="submission" date="2020-08" db="EMBL/GenBank/DDBJ databases">
        <title>Cohnella phylogeny.</title>
        <authorList>
            <person name="Dunlap C."/>
        </authorList>
    </citation>
    <scope>NUCLEOTIDE SEQUENCE [LARGE SCALE GENOMIC DNA]</scope>
    <source>
        <strain evidence="3 4">DSM 25239</strain>
    </source>
</reference>
<dbReference type="Pfam" id="PF00501">
    <property type="entry name" value="AMP-binding"/>
    <property type="match status" value="1"/>
</dbReference>
<name>A0A841TYI6_9BACL</name>
<dbReference type="PROSITE" id="PS00455">
    <property type="entry name" value="AMP_BINDING"/>
    <property type="match status" value="1"/>
</dbReference>